<evidence type="ECO:0000313" key="2">
    <source>
        <dbReference type="EMBL" id="ARX72094.1"/>
    </source>
</evidence>
<name>A0A288WJ49_9BBAC</name>
<gene>
    <name evidence="2" type="ORF">EREL_105</name>
</gene>
<evidence type="ECO:0000313" key="1">
    <source>
        <dbReference type="EMBL" id="ARX71964.1"/>
    </source>
</evidence>
<dbReference type="EMBL" id="KX859084">
    <property type="protein sequence ID" value="ARX72094.1"/>
    <property type="molecule type" value="Genomic_DNA"/>
</dbReference>
<accession>A0A288WJ49</accession>
<organism evidence="2">
    <name type="scientific">Erinnyis ello granulovirus</name>
    <dbReference type="NCBI Taxonomy" id="307444"/>
    <lineage>
        <taxon>Viruses</taxon>
        <taxon>Viruses incertae sedis</taxon>
        <taxon>Naldaviricetes</taxon>
        <taxon>Lefavirales</taxon>
        <taxon>Baculoviridae</taxon>
        <taxon>Betabaculovirus</taxon>
        <taxon>Betabaculovirus erellonis</taxon>
    </lineage>
</organism>
<reference evidence="2" key="1">
    <citation type="submission" date="2016-09" db="EMBL/GenBank/DDBJ databases">
        <title>Genome-wide Diversity of Wild Populations of Erinnyis ello granulovirus (ErelGV).</title>
        <authorList>
            <person name="Brito A.F."/>
            <person name="Melo F.L."/>
            <person name="Ardisson-Araujo D.M.P."/>
            <person name="Sihler W."/>
            <person name="Souza M.L."/>
            <person name="Ribeiro B.M."/>
        </authorList>
    </citation>
    <scope>NUCLEOTIDE SEQUENCE</scope>
    <source>
        <strain evidence="1">ErelGV-AC</strain>
        <strain evidence="2">ErelGV-PA</strain>
    </source>
</reference>
<dbReference type="EMBL" id="KX859083">
    <property type="protein sequence ID" value="ARX71964.1"/>
    <property type="molecule type" value="Genomic_DNA"/>
</dbReference>
<proteinExistence type="predicted"/>
<dbReference type="Pfam" id="PF17625">
    <property type="entry name" value="DUF5509"/>
    <property type="match status" value="1"/>
</dbReference>
<protein>
    <submittedName>
        <fullName evidence="2">p43-like protein</fullName>
    </submittedName>
</protein>
<dbReference type="InterPro" id="IPR035120">
    <property type="entry name" value="DUF5509"/>
</dbReference>
<sequence>MNTRTSARKPFLFYNEDYYHPKQKVYFPSYNKYLLFSDYDKYATNKTQSKTLLKQFFDYCLPTKFTRHKNRVEKLIYLMKPVLQKLDSAVLDKIHNVNWIDVPERLPMGDKEHVVLYDWLVKSTNTTNVADHLAYFMREIMKRASTSRVHYRNYYQLFRRCILTLLCIDKAKFMTCVRLVLRTCLPVKQKGVINAKYKLIIATILHFFITDNLKFLLDDVGLLVQLRRLLAKHHMHITNEWIDEFCESVAEEFDIKLHQKLLLTNMMNVDNNLVYSSLANIHEVVKWHEKQTKKRTIPSYLCYNQIFDTTKIPYCSYKYSGWDEQQRYRRTGKFNENLTYLHVNKDNTKVLKAVVSRKRSSF</sequence>